<name>A0ABS2MTH1_9FIRM</name>
<dbReference type="SUPFAM" id="SSF88659">
    <property type="entry name" value="Sigma3 and sigma4 domains of RNA polymerase sigma factors"/>
    <property type="match status" value="1"/>
</dbReference>
<sequence length="915" mass="108300">MKLNIDIMDPIERLGLSVRSYNALKNHGIITVNQLLSYPPDQFVHIRNMGAKSVNEILEIIKELSDINTIETNQQGFQKKDLKTYLGTGGCEYIDELIDKVELSVRAKNCLRRAGIEYFSQLKEMLSEEIINLRNIGIQTLTEIEIFRDQHLSPSVENVKINEDQPNKKTDLSLLYSYIKSEIANPLRISPHVLHRILQSMSHELTSFTINHNCHELSDHLELITILTENEDFLSACSSFVLNLISENIYGLEEHELMRRLPSILNHDEIIDQILDYLLDNNKIDILCDNRFFVEYESFETGIPNILKEKEAHIIFQRIQGKTLEEIGNELGVTRERIRQIGLKGINRLNNSNIRFKEDIYMDIFARYRVDKQDFDTSLNDPKIYSYLLIRYGNLSKDVENLKSLDQIIEDKLIPSIIRKAFEKAAHRNHIKIGDHYVPRVRSDLIKHIIKTHAQNEISFEEFSNIYYDFLKDIDLYENTKFHFSERGYMNTLYNCNWVLWKYKKRFRYYNLDNFDYSELIETLNFNQYQDVEISTLKFFRMYPDLMKSYDIRDEYELHNLLKKLSESGKIENITFNRMPNIVFGKPSRENQVYELVTALAPISNTEFAKAYEMEYGTIAETVLANYMDPFEKYFHNGIYRFDFEILPIEIENEFKKMLTKELYFLSEIRELFKMKFPSVDISLLNSYSIKNMGFKVYSGYALREKYDSVVDYFNGLLTIRDIVDINEIPSKERGLVSFSSYLYSMKSDYELIEFLPSKFINYRKLEEQGITKQIFAEYCNDVYNFVGEGKYFTLHYLRNLGFAHKLDELGFDDWFYTSVLIEDKNRISYLRVGGDKLMIYSTDNFKLSHFLEYLMYSQEILCIDFYDLIDTIKIEYNLSLNSNRMIEVIKDSSLFFDAISEKIYIDYETYFEEV</sequence>
<feature type="domain" description="RNA polymerase alpha subunit C-terminal" evidence="1">
    <location>
        <begin position="9"/>
        <end position="63"/>
    </location>
</feature>
<dbReference type="Pfam" id="PF03118">
    <property type="entry name" value="RNA_pol_A_CTD"/>
    <property type="match status" value="2"/>
</dbReference>
<accession>A0ABS2MTH1</accession>
<evidence type="ECO:0000313" key="4">
    <source>
        <dbReference type="Proteomes" id="UP000767854"/>
    </source>
</evidence>
<evidence type="ECO:0000259" key="1">
    <source>
        <dbReference type="Pfam" id="PF03118"/>
    </source>
</evidence>
<gene>
    <name evidence="3" type="ORF">JOC49_002277</name>
</gene>
<protein>
    <submittedName>
        <fullName evidence="3">Uncharacterized protein</fullName>
    </submittedName>
</protein>
<dbReference type="Gene3D" id="1.10.150.20">
    <property type="entry name" value="5' to 3' exonuclease, C-terminal subdomain"/>
    <property type="match status" value="2"/>
</dbReference>
<dbReference type="EMBL" id="JAFBDT010000027">
    <property type="protein sequence ID" value="MBM7562716.1"/>
    <property type="molecule type" value="Genomic_DNA"/>
</dbReference>
<dbReference type="Pfam" id="PF04545">
    <property type="entry name" value="Sigma70_r4"/>
    <property type="match status" value="1"/>
</dbReference>
<evidence type="ECO:0000313" key="3">
    <source>
        <dbReference type="EMBL" id="MBM7562716.1"/>
    </source>
</evidence>
<dbReference type="RefSeq" id="WP_204665143.1">
    <property type="nucleotide sequence ID" value="NZ_JAFBDT010000027.1"/>
</dbReference>
<feature type="domain" description="RNA polymerase sigma-70 region 4" evidence="2">
    <location>
        <begin position="307"/>
        <end position="349"/>
    </location>
</feature>
<dbReference type="Proteomes" id="UP000767854">
    <property type="component" value="Unassembled WGS sequence"/>
</dbReference>
<dbReference type="InterPro" id="IPR007630">
    <property type="entry name" value="RNA_pol_sigma70_r4"/>
</dbReference>
<dbReference type="InterPro" id="IPR013324">
    <property type="entry name" value="RNA_pol_sigma_r3/r4-like"/>
</dbReference>
<dbReference type="InterPro" id="IPR036388">
    <property type="entry name" value="WH-like_DNA-bd_sf"/>
</dbReference>
<keyword evidence="4" id="KW-1185">Reference proteome</keyword>
<evidence type="ECO:0000259" key="2">
    <source>
        <dbReference type="Pfam" id="PF04545"/>
    </source>
</evidence>
<feature type="domain" description="RNA polymerase alpha subunit C-terminal" evidence="1">
    <location>
        <begin position="94"/>
        <end position="145"/>
    </location>
</feature>
<comment type="caution">
    <text evidence="3">The sequence shown here is derived from an EMBL/GenBank/DDBJ whole genome shotgun (WGS) entry which is preliminary data.</text>
</comment>
<organism evidence="3 4">
    <name type="scientific">Fusibacter tunisiensis</name>
    <dbReference type="NCBI Taxonomy" id="1008308"/>
    <lineage>
        <taxon>Bacteria</taxon>
        <taxon>Bacillati</taxon>
        <taxon>Bacillota</taxon>
        <taxon>Clostridia</taxon>
        <taxon>Eubacteriales</taxon>
        <taxon>Eubacteriales Family XII. Incertae Sedis</taxon>
        <taxon>Fusibacter</taxon>
    </lineage>
</organism>
<dbReference type="Gene3D" id="1.10.10.10">
    <property type="entry name" value="Winged helix-like DNA-binding domain superfamily/Winged helix DNA-binding domain"/>
    <property type="match status" value="1"/>
</dbReference>
<dbReference type="SUPFAM" id="SSF47789">
    <property type="entry name" value="C-terminal domain of RNA polymerase alpha subunit"/>
    <property type="match status" value="2"/>
</dbReference>
<reference evidence="3 4" key="1">
    <citation type="submission" date="2021-01" db="EMBL/GenBank/DDBJ databases">
        <title>Genomic Encyclopedia of Type Strains, Phase IV (KMG-IV): sequencing the most valuable type-strain genomes for metagenomic binning, comparative biology and taxonomic classification.</title>
        <authorList>
            <person name="Goeker M."/>
        </authorList>
    </citation>
    <scope>NUCLEOTIDE SEQUENCE [LARGE SCALE GENOMIC DNA]</scope>
    <source>
        <strain evidence="3 4">DSM 24436</strain>
    </source>
</reference>
<dbReference type="InterPro" id="IPR011260">
    <property type="entry name" value="RNAP_asu_C"/>
</dbReference>
<proteinExistence type="predicted"/>